<keyword evidence="7" id="KW-1185">Reference proteome</keyword>
<dbReference type="RefSeq" id="WP_249328333.1">
    <property type="nucleotide sequence ID" value="NZ_CP060635.1"/>
</dbReference>
<dbReference type="PANTHER" id="PTHR34220">
    <property type="entry name" value="SENSOR HISTIDINE KINASE YPDA"/>
    <property type="match status" value="1"/>
</dbReference>
<dbReference type="InterPro" id="IPR036890">
    <property type="entry name" value="HATPase_C_sf"/>
</dbReference>
<dbReference type="PANTHER" id="PTHR34220:SF7">
    <property type="entry name" value="SENSOR HISTIDINE KINASE YPDA"/>
    <property type="match status" value="1"/>
</dbReference>
<evidence type="ECO:0000256" key="1">
    <source>
        <dbReference type="ARBA" id="ARBA00004370"/>
    </source>
</evidence>
<keyword evidence="2" id="KW-0597">Phosphoprotein</keyword>
<dbReference type="SUPFAM" id="SSF55874">
    <property type="entry name" value="ATPase domain of HSP90 chaperone/DNA topoisomerase II/histidine kinase"/>
    <property type="match status" value="1"/>
</dbReference>
<dbReference type="GO" id="GO:0000155">
    <property type="term" value="F:phosphorelay sensor kinase activity"/>
    <property type="evidence" value="ECO:0007669"/>
    <property type="project" value="InterPro"/>
</dbReference>
<dbReference type="KEGG" id="whj:H9Q79_11475"/>
<dbReference type="CDD" id="cd06225">
    <property type="entry name" value="HAMP"/>
    <property type="match status" value="1"/>
</dbReference>
<dbReference type="Gene3D" id="3.30.450.20">
    <property type="entry name" value="PAS domain"/>
    <property type="match status" value="1"/>
</dbReference>
<evidence type="ECO:0000256" key="4">
    <source>
        <dbReference type="SAM" id="Phobius"/>
    </source>
</evidence>
<dbReference type="SMART" id="SM00304">
    <property type="entry name" value="HAMP"/>
    <property type="match status" value="1"/>
</dbReference>
<evidence type="ECO:0000256" key="3">
    <source>
        <dbReference type="ARBA" id="ARBA00022679"/>
    </source>
</evidence>
<keyword evidence="3" id="KW-0808">Transferase</keyword>
<dbReference type="GO" id="GO:0016020">
    <property type="term" value="C:membrane"/>
    <property type="evidence" value="ECO:0007669"/>
    <property type="project" value="UniProtKB-SubCell"/>
</dbReference>
<keyword evidence="4" id="KW-1133">Transmembrane helix</keyword>
<feature type="transmembrane region" description="Helical" evidence="4">
    <location>
        <begin position="17"/>
        <end position="37"/>
    </location>
</feature>
<dbReference type="Pfam" id="PF00672">
    <property type="entry name" value="HAMP"/>
    <property type="match status" value="1"/>
</dbReference>
<dbReference type="Pfam" id="PF06580">
    <property type="entry name" value="His_kinase"/>
    <property type="match status" value="1"/>
</dbReference>
<keyword evidence="6" id="KW-0418">Kinase</keyword>
<keyword evidence="4" id="KW-0812">Transmembrane</keyword>
<organism evidence="6 7">
    <name type="scientific">Wansuia hejianensis</name>
    <dbReference type="NCBI Taxonomy" id="2763667"/>
    <lineage>
        <taxon>Bacteria</taxon>
        <taxon>Bacillati</taxon>
        <taxon>Bacillota</taxon>
        <taxon>Clostridia</taxon>
        <taxon>Lachnospirales</taxon>
        <taxon>Lachnospiraceae</taxon>
        <taxon>Wansuia</taxon>
    </lineage>
</organism>
<reference evidence="6 7" key="1">
    <citation type="submission" date="2020-08" db="EMBL/GenBank/DDBJ databases">
        <authorList>
            <person name="Liu C."/>
            <person name="Sun Q."/>
        </authorList>
    </citation>
    <scope>NUCLEOTIDE SEQUENCE [LARGE SCALE GENOMIC DNA]</scope>
    <source>
        <strain evidence="6 7">NSJ-29</strain>
    </source>
</reference>
<dbReference type="Proteomes" id="UP000515860">
    <property type="component" value="Chromosome"/>
</dbReference>
<dbReference type="EMBL" id="CP060635">
    <property type="protein sequence ID" value="QNM07545.1"/>
    <property type="molecule type" value="Genomic_DNA"/>
</dbReference>
<evidence type="ECO:0000313" key="7">
    <source>
        <dbReference type="Proteomes" id="UP000515860"/>
    </source>
</evidence>
<proteinExistence type="predicted"/>
<keyword evidence="4" id="KW-0472">Membrane</keyword>
<dbReference type="InterPro" id="IPR010559">
    <property type="entry name" value="Sig_transdc_His_kin_internal"/>
</dbReference>
<accession>A0A7G9G9R3</accession>
<evidence type="ECO:0000259" key="5">
    <source>
        <dbReference type="PROSITE" id="PS50885"/>
    </source>
</evidence>
<dbReference type="AlphaFoldDB" id="A0A7G9G9R3"/>
<protein>
    <submittedName>
        <fullName evidence="6">Histidine kinase</fullName>
    </submittedName>
</protein>
<dbReference type="InterPro" id="IPR003660">
    <property type="entry name" value="HAMP_dom"/>
</dbReference>
<dbReference type="PROSITE" id="PS50885">
    <property type="entry name" value="HAMP"/>
    <property type="match status" value="1"/>
</dbReference>
<comment type="subcellular location">
    <subcellularLocation>
        <location evidence="1">Membrane</location>
    </subcellularLocation>
</comment>
<gene>
    <name evidence="6" type="ORF">H9Q79_11475</name>
</gene>
<dbReference type="Gene3D" id="3.30.565.10">
    <property type="entry name" value="Histidine kinase-like ATPase, C-terminal domain"/>
    <property type="match status" value="1"/>
</dbReference>
<feature type="transmembrane region" description="Helical" evidence="4">
    <location>
        <begin position="290"/>
        <end position="309"/>
    </location>
</feature>
<feature type="domain" description="HAMP" evidence="5">
    <location>
        <begin position="314"/>
        <end position="367"/>
    </location>
</feature>
<dbReference type="SUPFAM" id="SSF158472">
    <property type="entry name" value="HAMP domain-like"/>
    <property type="match status" value="1"/>
</dbReference>
<evidence type="ECO:0000256" key="2">
    <source>
        <dbReference type="ARBA" id="ARBA00022553"/>
    </source>
</evidence>
<evidence type="ECO:0000313" key="6">
    <source>
        <dbReference type="EMBL" id="QNM07545.1"/>
    </source>
</evidence>
<dbReference type="InterPro" id="IPR050640">
    <property type="entry name" value="Bact_2-comp_sensor_kinase"/>
</dbReference>
<name>A0A7G9G9R3_9FIRM</name>
<sequence length="593" mass="68444">MRRFIHIYHNLSIYYKILLWMLIVSIVPLSLMAFLNISRVRGMEMRRYKAEVNSSLQWIESMVSTDISDLRQKSINASMEDLLIDLLANNSSITAQDNYELYKILYNLKLSTHCDSAVIIGRNGIFSSTSSSTELSRLMFSQYNQYRDTLKHTKQPYTWGEPLSCGSIWLLPYIRFIRDPEDLRAVGMMSVNYDTSRLSEITRKQIRSKQIPASDVLIVNSGTIISSWNKSLIGTSMSDFVSGYTGQDSFDGNYQNEQCLYLSYQNPSSSDWDYIAVIPYDDIYSSTRNAVSSFIILLLLCIVIIILLSSQVSSIISKPLKYLSDTMAEIGNNNLNIPLKYPKFQDEISQMWNQFITMTERLKESREASEKALIQNQQLHLEALRAQINPHFLYNTFSSVIYLIEEGKQKEATAMLAALSQLLHTSINRTREFIPVEQELGLVRSYMDIQKIRFHNSFRYMIDVDMDVMKLLTVKIILQPVIENVLEHGLKDPADGQTLVIIRGWKEEDLLIFEVLDDGNRLTEQRMLEINQRLESPVPPQRGRHGIGLKNVNDRIRYEFPGDKRLGLRLMIRGRRTVTRIVTKARQDSPQDN</sequence>
<dbReference type="Gene3D" id="1.10.8.500">
    <property type="entry name" value="HAMP domain in histidine kinase"/>
    <property type="match status" value="1"/>
</dbReference>